<evidence type="ECO:0000256" key="5">
    <source>
        <dbReference type="ARBA" id="ARBA00022772"/>
    </source>
</evidence>
<evidence type="ECO:0000259" key="14">
    <source>
        <dbReference type="Pfam" id="PF02728"/>
    </source>
</evidence>
<feature type="active site" description="Proton acceptor" evidence="9">
    <location>
        <position position="321"/>
    </location>
</feature>
<dbReference type="VEuPathDB" id="FungiDB:ASPACDRAFT_1893899"/>
<dbReference type="GO" id="GO:0008131">
    <property type="term" value="F:primary methylamine oxidase activity"/>
    <property type="evidence" value="ECO:0007669"/>
    <property type="project" value="InterPro"/>
</dbReference>
<evidence type="ECO:0000256" key="11">
    <source>
        <dbReference type="RuleBase" id="RU000672"/>
    </source>
</evidence>
<dbReference type="SUPFAM" id="SSF54416">
    <property type="entry name" value="Amine oxidase N-terminal region"/>
    <property type="match status" value="2"/>
</dbReference>
<feature type="region of interest" description="Disordered" evidence="12">
    <location>
        <begin position="1"/>
        <end position="22"/>
    </location>
</feature>
<evidence type="ECO:0000313" key="16">
    <source>
        <dbReference type="Proteomes" id="UP000184546"/>
    </source>
</evidence>
<dbReference type="Gene3D" id="2.70.98.20">
    <property type="entry name" value="Copper amine oxidase, catalytic domain"/>
    <property type="match status" value="1"/>
</dbReference>
<dbReference type="GO" id="GO:0005507">
    <property type="term" value="F:copper ion binding"/>
    <property type="evidence" value="ECO:0007669"/>
    <property type="project" value="InterPro"/>
</dbReference>
<dbReference type="GO" id="GO:0009308">
    <property type="term" value="P:amine metabolic process"/>
    <property type="evidence" value="ECO:0007669"/>
    <property type="project" value="UniProtKB-UniRule"/>
</dbReference>
<dbReference type="FunFam" id="3.10.450.40:FF:000011">
    <property type="entry name" value="Amine oxidase"/>
    <property type="match status" value="1"/>
</dbReference>
<evidence type="ECO:0000256" key="4">
    <source>
        <dbReference type="ARBA" id="ARBA00022723"/>
    </source>
</evidence>
<dbReference type="InterPro" id="IPR016182">
    <property type="entry name" value="Cu_amine_oxidase_N-reg"/>
</dbReference>
<dbReference type="InterPro" id="IPR000269">
    <property type="entry name" value="Cu_amine_oxidase"/>
</dbReference>
<dbReference type="OMA" id="VRNDPWI"/>
<dbReference type="RefSeq" id="XP_020061675.1">
    <property type="nucleotide sequence ID" value="XM_020198687.1"/>
</dbReference>
<dbReference type="Pfam" id="PF01179">
    <property type="entry name" value="Cu_amine_oxid"/>
    <property type="match status" value="1"/>
</dbReference>
<evidence type="ECO:0000256" key="8">
    <source>
        <dbReference type="ARBA" id="ARBA00023157"/>
    </source>
</evidence>
<comment type="cofactor">
    <cofactor evidence="1">
        <name>Cu cation</name>
        <dbReference type="ChEBI" id="CHEBI:23378"/>
    </cofactor>
</comment>
<dbReference type="Proteomes" id="UP000184546">
    <property type="component" value="Unassembled WGS sequence"/>
</dbReference>
<gene>
    <name evidence="15" type="ORF">ASPACDRAFT_1893899</name>
</gene>
<protein>
    <recommendedName>
        <fullName evidence="11">Amine oxidase</fullName>
        <ecNumber evidence="11">1.4.3.-</ecNumber>
    </recommendedName>
</protein>
<dbReference type="PANTHER" id="PTHR10638:SF60">
    <property type="entry name" value="AMINE OXIDASE"/>
    <property type="match status" value="1"/>
</dbReference>
<sequence length="688" mass="78173">MSLATEPSPRLTASSGPHPFDPVTPREIRLAVRVLENAFAGVKLRYNRIDIHEPIKHEVVPYIEAERLGQPLPRKPTRLLYSYFHRLDTLECCKALINADTASIVSTKVLPKTVQPPVDIDELAVIEEVCMKHPAVQAEIAKLNLPPGMAVCNDPWMYGTENQTETRRMFQCFMYMMEVDHPQNNHYSLPCKFSPVFDAFTHELIRMDYLPGGDDHSFTETQAWKPVKAVQYAHDLLDEPVRTDLRPYIVQQPEGPSFNVVGNFVYWQKWRFRVGFNNREGMVLYNVTYDNRSVFYRLSVSEMTVPYGDPRAPYHRKQAFDVGDVGFGLNANQLSLGCDCLGHIKYFDGYRADSKGNPVLLKNIICMHEQDNGIQHKHTNYRTNAATVVRNRQLVIQMICTVANYEYIFAYIFDQAANVELEVRATGILSTVPFDNEDGKTVRWGTNVGPGVMAPYHQHMFSFRVDPALDGFKNTVYYEDSVPLPEDDQNPYFVGYTTQQTVISRSSAADLDISRSRVYKIRNDSSINPITYKPVGYKLHAAPSQMLIQGKNSIGHQRAEFATRPIWVTKYRDEELYAAGEFTNQSHRADGVETWVKRNDPTEDEDVVLWHTFGLTHNPRIEDFPVMPMERISVMLRPDGFFTKNPAVDVPQSSQAFNKSTLHPEAAAAASCCSGAGGSKAKLYKRLD</sequence>
<comment type="subunit">
    <text evidence="3">Homodimer.</text>
</comment>
<name>A0A1L9XA70_ASPA1</name>
<keyword evidence="6 11" id="KW-0560">Oxidoreductase</keyword>
<feature type="modified residue" description="2',4',5'-topaquinone" evidence="10">
    <location>
        <position position="405"/>
    </location>
</feature>
<dbReference type="Pfam" id="PF02728">
    <property type="entry name" value="Cu_amine_oxidN3"/>
    <property type="match status" value="1"/>
</dbReference>
<evidence type="ECO:0000256" key="12">
    <source>
        <dbReference type="SAM" id="MobiDB-lite"/>
    </source>
</evidence>
<accession>A0A1L9XA70</accession>
<feature type="domain" description="Copper amine oxidase catalytic" evidence="13">
    <location>
        <begin position="250"/>
        <end position="647"/>
    </location>
</feature>
<evidence type="ECO:0000256" key="3">
    <source>
        <dbReference type="ARBA" id="ARBA00011738"/>
    </source>
</evidence>
<evidence type="ECO:0000313" key="15">
    <source>
        <dbReference type="EMBL" id="OJK05336.1"/>
    </source>
</evidence>
<dbReference type="Gene3D" id="3.10.450.40">
    <property type="match status" value="2"/>
</dbReference>
<keyword evidence="8" id="KW-1015">Disulfide bond</keyword>
<dbReference type="STRING" id="690307.A0A1L9XA70"/>
<keyword evidence="5 9" id="KW-0801">TPQ</keyword>
<dbReference type="OrthoDB" id="5379943at2759"/>
<dbReference type="PROSITE" id="PS01164">
    <property type="entry name" value="COPPER_AMINE_OXID_1"/>
    <property type="match status" value="1"/>
</dbReference>
<dbReference type="InterPro" id="IPR036460">
    <property type="entry name" value="Cu_amine_oxidase_C_sf"/>
</dbReference>
<evidence type="ECO:0000256" key="6">
    <source>
        <dbReference type="ARBA" id="ARBA00023002"/>
    </source>
</evidence>
<reference evidence="16" key="1">
    <citation type="journal article" date="2017" name="Genome Biol.">
        <title>Comparative genomics reveals high biological diversity and specific adaptations in the industrially and medically important fungal genus Aspergillus.</title>
        <authorList>
            <person name="de Vries R.P."/>
            <person name="Riley R."/>
            <person name="Wiebenga A."/>
            <person name="Aguilar-Osorio G."/>
            <person name="Amillis S."/>
            <person name="Uchima C.A."/>
            <person name="Anderluh G."/>
            <person name="Asadollahi M."/>
            <person name="Askin M."/>
            <person name="Barry K."/>
            <person name="Battaglia E."/>
            <person name="Bayram O."/>
            <person name="Benocci T."/>
            <person name="Braus-Stromeyer S.A."/>
            <person name="Caldana C."/>
            <person name="Canovas D."/>
            <person name="Cerqueira G.C."/>
            <person name="Chen F."/>
            <person name="Chen W."/>
            <person name="Choi C."/>
            <person name="Clum A."/>
            <person name="Dos Santos R.A."/>
            <person name="Damasio A.R."/>
            <person name="Diallinas G."/>
            <person name="Emri T."/>
            <person name="Fekete E."/>
            <person name="Flipphi M."/>
            <person name="Freyberg S."/>
            <person name="Gallo A."/>
            <person name="Gournas C."/>
            <person name="Habgood R."/>
            <person name="Hainaut M."/>
            <person name="Harispe M.L."/>
            <person name="Henrissat B."/>
            <person name="Hilden K.S."/>
            <person name="Hope R."/>
            <person name="Hossain A."/>
            <person name="Karabika E."/>
            <person name="Karaffa L."/>
            <person name="Karanyi Z."/>
            <person name="Krasevec N."/>
            <person name="Kuo A."/>
            <person name="Kusch H."/>
            <person name="LaButti K."/>
            <person name="Lagendijk E.L."/>
            <person name="Lapidus A."/>
            <person name="Levasseur A."/>
            <person name="Lindquist E."/>
            <person name="Lipzen A."/>
            <person name="Logrieco A.F."/>
            <person name="MacCabe A."/>
            <person name="Maekelae M.R."/>
            <person name="Malavazi I."/>
            <person name="Melin P."/>
            <person name="Meyer V."/>
            <person name="Mielnichuk N."/>
            <person name="Miskei M."/>
            <person name="Molnar A.P."/>
            <person name="Mule G."/>
            <person name="Ngan C.Y."/>
            <person name="Orejas M."/>
            <person name="Orosz E."/>
            <person name="Ouedraogo J.P."/>
            <person name="Overkamp K.M."/>
            <person name="Park H.-S."/>
            <person name="Perrone G."/>
            <person name="Piumi F."/>
            <person name="Punt P.J."/>
            <person name="Ram A.F."/>
            <person name="Ramon A."/>
            <person name="Rauscher S."/>
            <person name="Record E."/>
            <person name="Riano-Pachon D.M."/>
            <person name="Robert V."/>
            <person name="Roehrig J."/>
            <person name="Ruller R."/>
            <person name="Salamov A."/>
            <person name="Salih N.S."/>
            <person name="Samson R.A."/>
            <person name="Sandor E."/>
            <person name="Sanguinetti M."/>
            <person name="Schuetze T."/>
            <person name="Sepcic K."/>
            <person name="Shelest E."/>
            <person name="Sherlock G."/>
            <person name="Sophianopoulou V."/>
            <person name="Squina F.M."/>
            <person name="Sun H."/>
            <person name="Susca A."/>
            <person name="Todd R.B."/>
            <person name="Tsang A."/>
            <person name="Unkles S.E."/>
            <person name="van de Wiele N."/>
            <person name="van Rossen-Uffink D."/>
            <person name="Oliveira J.V."/>
            <person name="Vesth T.C."/>
            <person name="Visser J."/>
            <person name="Yu J.-H."/>
            <person name="Zhou M."/>
            <person name="Andersen M.R."/>
            <person name="Archer D.B."/>
            <person name="Baker S.E."/>
            <person name="Benoit I."/>
            <person name="Brakhage A.A."/>
            <person name="Braus G.H."/>
            <person name="Fischer R."/>
            <person name="Frisvad J.C."/>
            <person name="Goldman G.H."/>
            <person name="Houbraken J."/>
            <person name="Oakley B."/>
            <person name="Pocsi I."/>
            <person name="Scazzocchio C."/>
            <person name="Seiboth B."/>
            <person name="vanKuyk P.A."/>
            <person name="Wortman J."/>
            <person name="Dyer P.S."/>
            <person name="Grigoriev I.V."/>
        </authorList>
    </citation>
    <scope>NUCLEOTIDE SEQUENCE [LARGE SCALE GENOMIC DNA]</scope>
    <source>
        <strain evidence="16">ATCC 16872 / CBS 172.66 / WB 5094</strain>
    </source>
</reference>
<dbReference type="EC" id="1.4.3.-" evidence="11"/>
<keyword evidence="7 11" id="KW-0186">Copper</keyword>
<dbReference type="InterPro" id="IPR015802">
    <property type="entry name" value="Cu_amine_oxidase_N3"/>
</dbReference>
<keyword evidence="16" id="KW-1185">Reference proteome</keyword>
<evidence type="ECO:0000256" key="2">
    <source>
        <dbReference type="ARBA" id="ARBA00007983"/>
    </source>
</evidence>
<dbReference type="InterPro" id="IPR015798">
    <property type="entry name" value="Cu_amine_oxidase_C"/>
</dbReference>
<keyword evidence="4 11" id="KW-0479">Metal-binding</keyword>
<comment type="similarity">
    <text evidence="2 11">Belongs to the copper/topaquinone oxidase family.</text>
</comment>
<feature type="active site" description="Schiff-base intermediate with substrate; via topaquinone" evidence="9">
    <location>
        <position position="405"/>
    </location>
</feature>
<comment type="PTM">
    <text evidence="10 11">Topaquinone (TPQ) is generated by copper-dependent autoxidation of a specific tyrosyl residue.</text>
</comment>
<evidence type="ECO:0000256" key="10">
    <source>
        <dbReference type="PIRSR" id="PIRSR600269-51"/>
    </source>
</evidence>
<proteinExistence type="inferred from homology"/>
<dbReference type="GO" id="GO:0048038">
    <property type="term" value="F:quinone binding"/>
    <property type="evidence" value="ECO:0007669"/>
    <property type="project" value="InterPro"/>
</dbReference>
<dbReference type="GeneID" id="30972501"/>
<dbReference type="SUPFAM" id="SSF49998">
    <property type="entry name" value="Amine oxidase catalytic domain"/>
    <property type="match status" value="1"/>
</dbReference>
<dbReference type="InterPro" id="IPR049948">
    <property type="entry name" value="Cu_Am_ox_TPQ-bd"/>
</dbReference>
<comment type="cofactor">
    <cofactor evidence="11">
        <name>Cu cation</name>
        <dbReference type="ChEBI" id="CHEBI:23378"/>
    </cofactor>
    <text evidence="11">Contains 1 topaquinone per subunit.</text>
</comment>
<organism evidence="15 16">
    <name type="scientific">Aspergillus aculeatus (strain ATCC 16872 / CBS 172.66 / WB 5094)</name>
    <dbReference type="NCBI Taxonomy" id="690307"/>
    <lineage>
        <taxon>Eukaryota</taxon>
        <taxon>Fungi</taxon>
        <taxon>Dikarya</taxon>
        <taxon>Ascomycota</taxon>
        <taxon>Pezizomycotina</taxon>
        <taxon>Eurotiomycetes</taxon>
        <taxon>Eurotiomycetidae</taxon>
        <taxon>Eurotiales</taxon>
        <taxon>Aspergillaceae</taxon>
        <taxon>Aspergillus</taxon>
        <taxon>Aspergillus subgen. Circumdati</taxon>
    </lineage>
</organism>
<evidence type="ECO:0000256" key="1">
    <source>
        <dbReference type="ARBA" id="ARBA00001935"/>
    </source>
</evidence>
<evidence type="ECO:0000256" key="9">
    <source>
        <dbReference type="PIRSR" id="PIRSR600269-50"/>
    </source>
</evidence>
<dbReference type="EMBL" id="KV878970">
    <property type="protein sequence ID" value="OJK05336.1"/>
    <property type="molecule type" value="Genomic_DNA"/>
</dbReference>
<dbReference type="AlphaFoldDB" id="A0A1L9XA70"/>
<evidence type="ECO:0000259" key="13">
    <source>
        <dbReference type="Pfam" id="PF01179"/>
    </source>
</evidence>
<evidence type="ECO:0000256" key="7">
    <source>
        <dbReference type="ARBA" id="ARBA00023008"/>
    </source>
</evidence>
<dbReference type="FunFam" id="2.70.98.20:FF:000001">
    <property type="entry name" value="Amine oxidase"/>
    <property type="match status" value="1"/>
</dbReference>
<dbReference type="FunFam" id="3.10.450.40:FF:000017">
    <property type="entry name" value="Amine oxidase"/>
    <property type="match status" value="1"/>
</dbReference>
<feature type="domain" description="Copper amine oxidase N3-terminal" evidence="14">
    <location>
        <begin position="116"/>
        <end position="205"/>
    </location>
</feature>
<dbReference type="PANTHER" id="PTHR10638">
    <property type="entry name" value="COPPER AMINE OXIDASE"/>
    <property type="match status" value="1"/>
</dbReference>